<evidence type="ECO:0000313" key="1">
    <source>
        <dbReference type="EMBL" id="MDH6283513.1"/>
    </source>
</evidence>
<comment type="caution">
    <text evidence="1">The sequence shown here is derived from an EMBL/GenBank/DDBJ whole genome shotgun (WGS) entry which is preliminary data.</text>
</comment>
<keyword evidence="2" id="KW-1185">Reference proteome</keyword>
<proteinExistence type="predicted"/>
<gene>
    <name evidence="1" type="ORF">M2280_004761</name>
</gene>
<protein>
    <submittedName>
        <fullName evidence="1">Histone acetyltransferase (RNA polymerase elongator complex component)</fullName>
    </submittedName>
</protein>
<dbReference type="Proteomes" id="UP001160334">
    <property type="component" value="Unassembled WGS sequence"/>
</dbReference>
<dbReference type="EMBL" id="JARXVC010000014">
    <property type="protein sequence ID" value="MDH6283513.1"/>
    <property type="molecule type" value="Genomic_DNA"/>
</dbReference>
<organism evidence="1 2">
    <name type="scientific">Prescottella agglutinans</name>
    <dbReference type="NCBI Taxonomy" id="1644129"/>
    <lineage>
        <taxon>Bacteria</taxon>
        <taxon>Bacillati</taxon>
        <taxon>Actinomycetota</taxon>
        <taxon>Actinomycetes</taxon>
        <taxon>Mycobacteriales</taxon>
        <taxon>Nocardiaceae</taxon>
        <taxon>Prescottella</taxon>
    </lineage>
</organism>
<evidence type="ECO:0000313" key="2">
    <source>
        <dbReference type="Proteomes" id="UP001160334"/>
    </source>
</evidence>
<sequence length="107" mass="11449">MISITRDTAPTVRTILPSGVDVQRSTLREISDAKAVKAIDNYYIAARFTSPGVGPETCVWATTSIDGAGAQIFSTEGFSHQFTRWPEAPGINAANQYVKAANSCLPT</sequence>
<name>A0ABT6MGR6_9NOCA</name>
<reference evidence="1 2" key="1">
    <citation type="submission" date="2023-04" db="EMBL/GenBank/DDBJ databases">
        <title>Forest soil microbial communities from Buena Vista Peninsula, Colon Province, Panama.</title>
        <authorList>
            <person name="Bouskill N."/>
        </authorList>
    </citation>
    <scope>NUCLEOTIDE SEQUENCE [LARGE SCALE GENOMIC DNA]</scope>
    <source>
        <strain evidence="1 2">CFH S0262</strain>
    </source>
</reference>
<accession>A0ABT6MGR6</accession>